<dbReference type="PANTHER" id="PTHR12598:SF0">
    <property type="entry name" value="COPPER HOMEOSTASIS PROTEIN CUTC HOMOLOG"/>
    <property type="match status" value="1"/>
</dbReference>
<dbReference type="PANTHER" id="PTHR12598">
    <property type="entry name" value="COPPER HOMEOSTASIS PROTEIN CUTC"/>
    <property type="match status" value="1"/>
</dbReference>
<dbReference type="SUPFAM" id="SSF110395">
    <property type="entry name" value="CutC-like"/>
    <property type="match status" value="1"/>
</dbReference>
<dbReference type="Pfam" id="PF03932">
    <property type="entry name" value="CutC"/>
    <property type="match status" value="1"/>
</dbReference>
<name>A0A383R4Q3_PAEAL</name>
<evidence type="ECO:0000256" key="1">
    <source>
        <dbReference type="ARBA" id="ARBA00007768"/>
    </source>
</evidence>
<dbReference type="HAMAP" id="MF_00795">
    <property type="entry name" value="CutC"/>
    <property type="match status" value="1"/>
</dbReference>
<evidence type="ECO:0000313" key="3">
    <source>
        <dbReference type="EMBL" id="SYX81938.1"/>
    </source>
</evidence>
<gene>
    <name evidence="2 3" type="primary">cutC</name>
    <name evidence="3" type="ORF">PBLR_10357</name>
</gene>
<dbReference type="EMBL" id="LS992241">
    <property type="protein sequence ID" value="SYX81938.1"/>
    <property type="molecule type" value="Genomic_DNA"/>
</dbReference>
<reference evidence="4" key="1">
    <citation type="submission" date="2018-08" db="EMBL/GenBank/DDBJ databases">
        <authorList>
            <person name="Chevrot R."/>
        </authorList>
    </citation>
    <scope>NUCLEOTIDE SEQUENCE [LARGE SCALE GENOMIC DNA]</scope>
</reference>
<comment type="caution">
    <text evidence="2">Once thought to be involved in copper homeostasis, experiments in E.coli have shown this is not the case.</text>
</comment>
<dbReference type="InterPro" id="IPR005627">
    <property type="entry name" value="CutC-like"/>
</dbReference>
<proteinExistence type="inferred from homology"/>
<dbReference type="Gene3D" id="3.20.20.380">
    <property type="entry name" value="Copper homeostasis (CutC) domain"/>
    <property type="match status" value="1"/>
</dbReference>
<dbReference type="RefSeq" id="WP_138184464.1">
    <property type="nucleotide sequence ID" value="NZ_LS992241.1"/>
</dbReference>
<evidence type="ECO:0000313" key="4">
    <source>
        <dbReference type="Proteomes" id="UP000304148"/>
    </source>
</evidence>
<keyword evidence="2" id="KW-0963">Cytoplasm</keyword>
<dbReference type="InterPro" id="IPR036822">
    <property type="entry name" value="CutC-like_dom_sf"/>
</dbReference>
<accession>A0A383R4Q3</accession>
<comment type="subcellular location">
    <subcellularLocation>
        <location evidence="2">Cytoplasm</location>
    </subcellularLocation>
</comment>
<sequence length="234" mass="24640">MNPILLEVIGTTVQEVKEAALHGADRIELITAFSEGGLTPSLGLVEEAIASVSIPVNVMVRPHSRSFVYDADDRATIVRDTRLLRETGANAIVFGALTPEGKVDVDLLERVLEAAGDLPLTFHRAIDMSADLLQSLDVLLAYPQVTTVLTSGGQPSALQGLACIQSMVRQAAGSNLGILAGSGLTAETVVDFAKEAGVKQVHFGSNVRIGGHALAPIDPERLRALRSSLNSITV</sequence>
<protein>
    <recommendedName>
        <fullName evidence="2">PF03932 family protein CutC</fullName>
    </recommendedName>
</protein>
<dbReference type="GO" id="GO:0005507">
    <property type="term" value="F:copper ion binding"/>
    <property type="evidence" value="ECO:0007669"/>
    <property type="project" value="TreeGrafter"/>
</dbReference>
<comment type="similarity">
    <text evidence="1 2">Belongs to the CutC family.</text>
</comment>
<dbReference type="GO" id="GO:0005737">
    <property type="term" value="C:cytoplasm"/>
    <property type="evidence" value="ECO:0007669"/>
    <property type="project" value="UniProtKB-SubCell"/>
</dbReference>
<dbReference type="AlphaFoldDB" id="A0A383R4Q3"/>
<dbReference type="Proteomes" id="UP000304148">
    <property type="component" value="Chromosome"/>
</dbReference>
<evidence type="ECO:0000256" key="2">
    <source>
        <dbReference type="HAMAP-Rule" id="MF_00795"/>
    </source>
</evidence>
<organism evidence="3 4">
    <name type="scientific">Paenibacillus alvei</name>
    <name type="common">Bacillus alvei</name>
    <dbReference type="NCBI Taxonomy" id="44250"/>
    <lineage>
        <taxon>Bacteria</taxon>
        <taxon>Bacillati</taxon>
        <taxon>Bacillota</taxon>
        <taxon>Bacilli</taxon>
        <taxon>Bacillales</taxon>
        <taxon>Paenibacillaceae</taxon>
        <taxon>Paenibacillus</taxon>
    </lineage>
</organism>